<proteinExistence type="predicted"/>
<sequence length="860" mass="91781">MSDRSVDPARAATDSGLQIALEESTCLVGQKSRKELEQILHRLLATGENEIIEFKEGGKHFKLCDIARYFSALSNEANLLGAQCAWLVFGVRDKGRQIVGTSYGKAKGALNTLRLQIRQATGSVTFSAIHTLTVEDRRVLLFEIPPAPRGLPVFVSGLAYERNGDSMQPLSMSRLDAIRCQAPLEDWTAQPLPSASVADLDEEALNMGKRLFMTTLAPGLERELAAHWSTLSFLEHLRLVRSGRLTRAALLLFGRPSAWGQLSPHPAQIVVRIGSDSDAGPVCRLFGLPMLTALTKVLDLLAPEQSKDESGDESGDEAGTARTSAAPDSRNRPARPDSSDRLQTPQTPYTVDRAALSEALINALLHQDYTACGRIVVEQDGEGTSLISAGSFVRGRPADYLEGSTTPLITRNDCLVQAMMRLSISRGLGLGLARLWRRQVRLGLLPPEYHCEPDCVRLVLPSARLDSVCTLPGHTREALQALSMTEQAFLVQACQGRPIPEQVRELLTLKGLLPPDSSDQSEQDQNGAPRKGATQKGPAQKGIVQKGSARNETIPKDAAGPGRIDVHTGTVPAEQEEQADRDEPVSQPAAGDGPAACAVPADATGHADTADTTLAAPVTDAAPGPEAVPAEEQAKAGMPAPAAMAEVPDAPEAPEAGAGVRPQPGAGDPETGPSGKQADKQAAGQQTADEQASAEQAGPRAGTRNRGWSWDRSSGDTDPAACCAHVVELLAHRRSATRQDILEALEPLLPPTLSDKDRFQKVSYVLTRLRKLDLIRNAGLRSRPCWVLSGRNTELAIGSRRKKSSGTSSDKGGQEQAGRQPNCQPNCQADGQSEAQPDVQTAQTDVRGAGQLPEGLKAED</sequence>
<dbReference type="EMBL" id="DXHV01000044">
    <property type="protein sequence ID" value="HIW00364.1"/>
    <property type="molecule type" value="Genomic_DNA"/>
</dbReference>
<feature type="compositionally biased region" description="Basic and acidic residues" evidence="1">
    <location>
        <begin position="329"/>
        <end position="340"/>
    </location>
</feature>
<dbReference type="AlphaFoldDB" id="A0A9D1TPG7"/>
<feature type="region of interest" description="Disordered" evidence="1">
    <location>
        <begin position="512"/>
        <end position="601"/>
    </location>
</feature>
<protein>
    <submittedName>
        <fullName evidence="3">DNA binding domain-containing protein</fullName>
    </submittedName>
</protein>
<feature type="compositionally biased region" description="Polar residues" evidence="1">
    <location>
        <begin position="517"/>
        <end position="526"/>
    </location>
</feature>
<dbReference type="InterPro" id="IPR007421">
    <property type="entry name" value="Schlafen_AlbA_2_dom"/>
</dbReference>
<evidence type="ECO:0000313" key="3">
    <source>
        <dbReference type="EMBL" id="HIW00364.1"/>
    </source>
</evidence>
<feature type="region of interest" description="Disordered" evidence="1">
    <location>
        <begin position="304"/>
        <end position="346"/>
    </location>
</feature>
<gene>
    <name evidence="3" type="ORF">H9894_04170</name>
</gene>
<feature type="region of interest" description="Disordered" evidence="1">
    <location>
        <begin position="797"/>
        <end position="860"/>
    </location>
</feature>
<dbReference type="InterPro" id="IPR038475">
    <property type="entry name" value="RecG_C_sf"/>
</dbReference>
<organism evidence="3 4">
    <name type="scientific">Candidatus Desulfovibrio intestinipullorum</name>
    <dbReference type="NCBI Taxonomy" id="2838536"/>
    <lineage>
        <taxon>Bacteria</taxon>
        <taxon>Pseudomonadati</taxon>
        <taxon>Thermodesulfobacteriota</taxon>
        <taxon>Desulfovibrionia</taxon>
        <taxon>Desulfovibrionales</taxon>
        <taxon>Desulfovibrionaceae</taxon>
        <taxon>Desulfovibrio</taxon>
    </lineage>
</organism>
<dbReference type="Gene3D" id="3.30.950.30">
    <property type="entry name" value="Schlafen, AAA domain"/>
    <property type="match status" value="1"/>
</dbReference>
<comment type="caution">
    <text evidence="3">The sequence shown here is derived from an EMBL/GenBank/DDBJ whole genome shotgun (WGS) entry which is preliminary data.</text>
</comment>
<evidence type="ECO:0000313" key="4">
    <source>
        <dbReference type="Proteomes" id="UP000886752"/>
    </source>
</evidence>
<accession>A0A9D1TPG7</accession>
<dbReference type="PANTHER" id="PTHR30595">
    <property type="entry name" value="GLPR-RELATED TRANSCRIPTIONAL REPRESSOR"/>
    <property type="match status" value="1"/>
</dbReference>
<feature type="region of interest" description="Disordered" evidence="1">
    <location>
        <begin position="617"/>
        <end position="717"/>
    </location>
</feature>
<feature type="compositionally biased region" description="Polar residues" evidence="1">
    <location>
        <begin position="817"/>
        <end position="844"/>
    </location>
</feature>
<name>A0A9D1TPG7_9BACT</name>
<dbReference type="InterPro" id="IPR038461">
    <property type="entry name" value="Schlafen_AlbA_2_dom_sf"/>
</dbReference>
<feature type="compositionally biased region" description="Low complexity" evidence="1">
    <location>
        <begin position="617"/>
        <end position="660"/>
    </location>
</feature>
<dbReference type="Proteomes" id="UP000886752">
    <property type="component" value="Unassembled WGS sequence"/>
</dbReference>
<reference evidence="3" key="2">
    <citation type="submission" date="2021-04" db="EMBL/GenBank/DDBJ databases">
        <authorList>
            <person name="Gilroy R."/>
        </authorList>
    </citation>
    <scope>NUCLEOTIDE SEQUENCE</scope>
    <source>
        <strain evidence="3">ChiHecec2B26-446</strain>
    </source>
</reference>
<feature type="compositionally biased region" description="Low complexity" evidence="1">
    <location>
        <begin position="680"/>
        <end position="689"/>
    </location>
</feature>
<reference evidence="3" key="1">
    <citation type="journal article" date="2021" name="PeerJ">
        <title>Extensive microbial diversity within the chicken gut microbiome revealed by metagenomics and culture.</title>
        <authorList>
            <person name="Gilroy R."/>
            <person name="Ravi A."/>
            <person name="Getino M."/>
            <person name="Pursley I."/>
            <person name="Horton D.L."/>
            <person name="Alikhan N.F."/>
            <person name="Baker D."/>
            <person name="Gharbi K."/>
            <person name="Hall N."/>
            <person name="Watson M."/>
            <person name="Adriaenssens E.M."/>
            <person name="Foster-Nyarko E."/>
            <person name="Jarju S."/>
            <person name="Secka A."/>
            <person name="Antonio M."/>
            <person name="Oren A."/>
            <person name="Chaudhuri R.R."/>
            <person name="La Ragione R."/>
            <person name="Hildebrand F."/>
            <person name="Pallen M.J."/>
        </authorList>
    </citation>
    <scope>NUCLEOTIDE SEQUENCE</scope>
    <source>
        <strain evidence="3">ChiHecec2B26-446</strain>
    </source>
</reference>
<dbReference type="PANTHER" id="PTHR30595:SF6">
    <property type="entry name" value="SCHLAFEN ALBA-2 DOMAIN-CONTAINING PROTEIN"/>
    <property type="match status" value="1"/>
</dbReference>
<evidence type="ECO:0000259" key="2">
    <source>
        <dbReference type="Pfam" id="PF04326"/>
    </source>
</evidence>
<dbReference type="Gene3D" id="3.30.565.60">
    <property type="match status" value="1"/>
</dbReference>
<feature type="domain" description="Schlafen AlbA-2" evidence="2">
    <location>
        <begin position="48"/>
        <end position="170"/>
    </location>
</feature>
<dbReference type="Pfam" id="PF04326">
    <property type="entry name" value="SLFN_AlbA_2"/>
    <property type="match status" value="1"/>
</dbReference>
<evidence type="ECO:0000256" key="1">
    <source>
        <dbReference type="SAM" id="MobiDB-lite"/>
    </source>
</evidence>